<evidence type="ECO:0000313" key="2">
    <source>
        <dbReference type="Proteomes" id="UP000594263"/>
    </source>
</evidence>
<dbReference type="AlphaFoldDB" id="A0A7N0UJD4"/>
<accession>A0A7N0UJD4</accession>
<reference evidence="1" key="1">
    <citation type="submission" date="2021-01" db="UniProtKB">
        <authorList>
            <consortium name="EnsemblPlants"/>
        </authorList>
    </citation>
    <scope>IDENTIFICATION</scope>
</reference>
<organism evidence="1 2">
    <name type="scientific">Kalanchoe fedtschenkoi</name>
    <name type="common">Lavender scallops</name>
    <name type="synonym">South American air plant</name>
    <dbReference type="NCBI Taxonomy" id="63787"/>
    <lineage>
        <taxon>Eukaryota</taxon>
        <taxon>Viridiplantae</taxon>
        <taxon>Streptophyta</taxon>
        <taxon>Embryophyta</taxon>
        <taxon>Tracheophyta</taxon>
        <taxon>Spermatophyta</taxon>
        <taxon>Magnoliopsida</taxon>
        <taxon>eudicotyledons</taxon>
        <taxon>Gunneridae</taxon>
        <taxon>Pentapetalae</taxon>
        <taxon>Saxifragales</taxon>
        <taxon>Crassulaceae</taxon>
        <taxon>Kalanchoe</taxon>
    </lineage>
</organism>
<evidence type="ECO:0000313" key="1">
    <source>
        <dbReference type="EnsemblPlants" id="Kaladp0068s0129.1.v1.1"/>
    </source>
</evidence>
<protein>
    <submittedName>
        <fullName evidence="1">Uncharacterized protein</fullName>
    </submittedName>
</protein>
<proteinExistence type="predicted"/>
<keyword evidence="2" id="KW-1185">Reference proteome</keyword>
<dbReference type="Proteomes" id="UP000594263">
    <property type="component" value="Unplaced"/>
</dbReference>
<sequence length="86" mass="9624">MAVKTGYPTVPKSHHLRLLPANPHLLPNTLVLCSDPRNSVKSFRRMVGDDEDGEHCRLAFSSPPPPQLHISYSLLYISRSSSSSRR</sequence>
<dbReference type="EnsemblPlants" id="Kaladp0068s0129.1.v1.1">
    <property type="protein sequence ID" value="Kaladp0068s0129.1.v1.1"/>
    <property type="gene ID" value="Kaladp0068s0129.v1.1"/>
</dbReference>
<dbReference type="Gramene" id="Kaladp0068s0129.1.v1.1">
    <property type="protein sequence ID" value="Kaladp0068s0129.1.v1.1"/>
    <property type="gene ID" value="Kaladp0068s0129.v1.1"/>
</dbReference>
<name>A0A7N0UJD4_KALFE</name>